<proteinExistence type="inferred from homology"/>
<dbReference type="InterPro" id="IPR009664">
    <property type="entry name" value="Ppnp"/>
</dbReference>
<dbReference type="CDD" id="cd20296">
    <property type="entry name" value="cupin_PpnP-like"/>
    <property type="match status" value="1"/>
</dbReference>
<dbReference type="RefSeq" id="WP_027311591.1">
    <property type="nucleotide sequence ID" value="NZ_JAUESS010000007.1"/>
</dbReference>
<comment type="caution">
    <text evidence="4">The sequence shown here is derived from an EMBL/GenBank/DDBJ whole genome shotgun (WGS) entry which is preliminary data.</text>
</comment>
<dbReference type="HAMAP" id="MF_01537">
    <property type="entry name" value="Nucleos_phosphorylase_PpnP"/>
    <property type="match status" value="1"/>
</dbReference>
<dbReference type="InterPro" id="IPR014710">
    <property type="entry name" value="RmlC-like_jellyroll"/>
</dbReference>
<evidence type="ECO:0000313" key="4">
    <source>
        <dbReference type="EMBL" id="MFB9886095.1"/>
    </source>
</evidence>
<keyword evidence="5" id="KW-1185">Reference proteome</keyword>
<evidence type="ECO:0000256" key="2">
    <source>
        <dbReference type="ARBA" id="ARBA00022679"/>
    </source>
</evidence>
<evidence type="ECO:0000313" key="5">
    <source>
        <dbReference type="Proteomes" id="UP001589628"/>
    </source>
</evidence>
<name>A0ABV5ZBA9_9GAMM</name>
<protein>
    <recommendedName>
        <fullName evidence="3">Pyrimidine/purine nucleoside phosphorylase</fullName>
        <ecNumber evidence="3">2.4.2.1</ecNumber>
        <ecNumber evidence="3">2.4.2.2</ecNumber>
    </recommendedName>
    <alternativeName>
        <fullName evidence="3">Adenosine phosphorylase</fullName>
    </alternativeName>
    <alternativeName>
        <fullName evidence="3">Cytidine phosphorylase</fullName>
    </alternativeName>
    <alternativeName>
        <fullName evidence="3">Guanosine phosphorylase</fullName>
    </alternativeName>
    <alternativeName>
        <fullName evidence="3">Inosine phosphorylase</fullName>
    </alternativeName>
    <alternativeName>
        <fullName evidence="3">Thymidine phosphorylase</fullName>
    </alternativeName>
    <alternativeName>
        <fullName evidence="3">Uridine phosphorylase</fullName>
    </alternativeName>
    <alternativeName>
        <fullName evidence="3">Xanthosine phosphorylase</fullName>
    </alternativeName>
</protein>
<dbReference type="Proteomes" id="UP001589628">
    <property type="component" value="Unassembled WGS sequence"/>
</dbReference>
<dbReference type="EC" id="2.4.2.2" evidence="3"/>
<comment type="catalytic activity">
    <reaction evidence="3">
        <text>adenosine + phosphate = alpha-D-ribose 1-phosphate + adenine</text>
        <dbReference type="Rhea" id="RHEA:27642"/>
        <dbReference type="ChEBI" id="CHEBI:16335"/>
        <dbReference type="ChEBI" id="CHEBI:16708"/>
        <dbReference type="ChEBI" id="CHEBI:43474"/>
        <dbReference type="ChEBI" id="CHEBI:57720"/>
        <dbReference type="EC" id="2.4.2.1"/>
    </reaction>
</comment>
<comment type="catalytic activity">
    <reaction evidence="3">
        <text>thymidine + phosphate = 2-deoxy-alpha-D-ribose 1-phosphate + thymine</text>
        <dbReference type="Rhea" id="RHEA:16037"/>
        <dbReference type="ChEBI" id="CHEBI:17748"/>
        <dbReference type="ChEBI" id="CHEBI:17821"/>
        <dbReference type="ChEBI" id="CHEBI:43474"/>
        <dbReference type="ChEBI" id="CHEBI:57259"/>
        <dbReference type="EC" id="2.4.2.2"/>
    </reaction>
</comment>
<comment type="catalytic activity">
    <reaction evidence="3">
        <text>a purine D-ribonucleoside + phosphate = a purine nucleobase + alpha-D-ribose 1-phosphate</text>
        <dbReference type="Rhea" id="RHEA:19805"/>
        <dbReference type="ChEBI" id="CHEBI:26386"/>
        <dbReference type="ChEBI" id="CHEBI:43474"/>
        <dbReference type="ChEBI" id="CHEBI:57720"/>
        <dbReference type="ChEBI" id="CHEBI:142355"/>
        <dbReference type="EC" id="2.4.2.1"/>
    </reaction>
</comment>
<comment type="catalytic activity">
    <reaction evidence="3">
        <text>uridine + phosphate = alpha-D-ribose 1-phosphate + uracil</text>
        <dbReference type="Rhea" id="RHEA:24388"/>
        <dbReference type="ChEBI" id="CHEBI:16704"/>
        <dbReference type="ChEBI" id="CHEBI:17568"/>
        <dbReference type="ChEBI" id="CHEBI:43474"/>
        <dbReference type="ChEBI" id="CHEBI:57720"/>
        <dbReference type="EC" id="2.4.2.2"/>
    </reaction>
</comment>
<comment type="catalytic activity">
    <reaction evidence="3">
        <text>guanosine + phosphate = alpha-D-ribose 1-phosphate + guanine</text>
        <dbReference type="Rhea" id="RHEA:13233"/>
        <dbReference type="ChEBI" id="CHEBI:16235"/>
        <dbReference type="ChEBI" id="CHEBI:16750"/>
        <dbReference type="ChEBI" id="CHEBI:43474"/>
        <dbReference type="ChEBI" id="CHEBI:57720"/>
        <dbReference type="EC" id="2.4.2.1"/>
    </reaction>
</comment>
<dbReference type="PANTHER" id="PTHR36540:SF1">
    <property type="entry name" value="PYRIMIDINE_PURINE NUCLEOSIDE PHOSPHORYLASE"/>
    <property type="match status" value="1"/>
</dbReference>
<comment type="catalytic activity">
    <reaction evidence="3">
        <text>xanthosine + phosphate = alpha-D-ribose 1-phosphate + xanthine</text>
        <dbReference type="Rhea" id="RHEA:27638"/>
        <dbReference type="ChEBI" id="CHEBI:17712"/>
        <dbReference type="ChEBI" id="CHEBI:18107"/>
        <dbReference type="ChEBI" id="CHEBI:43474"/>
        <dbReference type="ChEBI" id="CHEBI:57720"/>
        <dbReference type="EC" id="2.4.2.1"/>
    </reaction>
</comment>
<dbReference type="SUPFAM" id="SSF51182">
    <property type="entry name" value="RmlC-like cupins"/>
    <property type="match status" value="1"/>
</dbReference>
<comment type="catalytic activity">
    <reaction evidence="3">
        <text>inosine + phosphate = alpha-D-ribose 1-phosphate + hypoxanthine</text>
        <dbReference type="Rhea" id="RHEA:27646"/>
        <dbReference type="ChEBI" id="CHEBI:17368"/>
        <dbReference type="ChEBI" id="CHEBI:17596"/>
        <dbReference type="ChEBI" id="CHEBI:43474"/>
        <dbReference type="ChEBI" id="CHEBI:57720"/>
        <dbReference type="EC" id="2.4.2.1"/>
    </reaction>
</comment>
<reference evidence="4 5" key="1">
    <citation type="submission" date="2024-09" db="EMBL/GenBank/DDBJ databases">
        <authorList>
            <person name="Sun Q."/>
            <person name="Mori K."/>
        </authorList>
    </citation>
    <scope>NUCLEOTIDE SEQUENCE [LARGE SCALE GENOMIC DNA]</scope>
    <source>
        <strain evidence="4 5">ATCC 51285</strain>
    </source>
</reference>
<evidence type="ECO:0000256" key="3">
    <source>
        <dbReference type="HAMAP-Rule" id="MF_01537"/>
    </source>
</evidence>
<comment type="catalytic activity">
    <reaction evidence="3">
        <text>cytidine + phosphate = cytosine + alpha-D-ribose 1-phosphate</text>
        <dbReference type="Rhea" id="RHEA:52540"/>
        <dbReference type="ChEBI" id="CHEBI:16040"/>
        <dbReference type="ChEBI" id="CHEBI:17562"/>
        <dbReference type="ChEBI" id="CHEBI:43474"/>
        <dbReference type="ChEBI" id="CHEBI:57720"/>
        <dbReference type="EC" id="2.4.2.2"/>
    </reaction>
</comment>
<gene>
    <name evidence="3" type="primary">ppnP</name>
    <name evidence="4" type="ORF">ACFFLH_06710</name>
</gene>
<comment type="similarity">
    <text evidence="3">Belongs to the nucleoside phosphorylase PpnP family.</text>
</comment>
<dbReference type="PANTHER" id="PTHR36540">
    <property type="entry name" value="PYRIMIDINE/PURINE NUCLEOSIDE PHOSPHORYLASE"/>
    <property type="match status" value="1"/>
</dbReference>
<organism evidence="4 5">
    <name type="scientific">Balneatrix alpica</name>
    <dbReference type="NCBI Taxonomy" id="75684"/>
    <lineage>
        <taxon>Bacteria</taxon>
        <taxon>Pseudomonadati</taxon>
        <taxon>Pseudomonadota</taxon>
        <taxon>Gammaproteobacteria</taxon>
        <taxon>Oceanospirillales</taxon>
        <taxon>Balneatrichaceae</taxon>
        <taxon>Balneatrix</taxon>
    </lineage>
</organism>
<accession>A0ABV5ZBA9</accession>
<dbReference type="EC" id="2.4.2.1" evidence="3"/>
<evidence type="ECO:0000256" key="1">
    <source>
        <dbReference type="ARBA" id="ARBA00022676"/>
    </source>
</evidence>
<dbReference type="InterPro" id="IPR011051">
    <property type="entry name" value="RmlC_Cupin_sf"/>
</dbReference>
<keyword evidence="2 3" id="KW-0808">Transferase</keyword>
<comment type="function">
    <text evidence="3">Catalyzes the phosphorolysis of diverse nucleosides, yielding D-ribose 1-phosphate and the respective free bases. Can use uridine, adenosine, guanosine, cytidine, thymidine, inosine and xanthosine as substrates. Also catalyzes the reverse reactions.</text>
</comment>
<dbReference type="Gene3D" id="2.60.120.10">
    <property type="entry name" value="Jelly Rolls"/>
    <property type="match status" value="1"/>
</dbReference>
<sequence length="93" mass="10273">MLNVNEYFDGKVKSIGFPSAEGRCTVGVMVPGDYTFGTEQAEEMQVVSGALTVKLPEADEWETFNEGEAFYVPANSKFDLKVEVATAYLCKYL</sequence>
<dbReference type="EMBL" id="JBHLZN010000002">
    <property type="protein sequence ID" value="MFB9886095.1"/>
    <property type="molecule type" value="Genomic_DNA"/>
</dbReference>
<keyword evidence="1 3" id="KW-0328">Glycosyltransferase</keyword>
<dbReference type="Pfam" id="PF06865">
    <property type="entry name" value="Ppnp"/>
    <property type="match status" value="1"/>
</dbReference>